<organism evidence="1 2">
    <name type="scientific">Falsiroseomonas bella</name>
    <dbReference type="NCBI Taxonomy" id="2184016"/>
    <lineage>
        <taxon>Bacteria</taxon>
        <taxon>Pseudomonadati</taxon>
        <taxon>Pseudomonadota</taxon>
        <taxon>Alphaproteobacteria</taxon>
        <taxon>Acetobacterales</taxon>
        <taxon>Roseomonadaceae</taxon>
        <taxon>Falsiroseomonas</taxon>
    </lineage>
</organism>
<dbReference type="EMBL" id="QGNA01000009">
    <property type="protein sequence ID" value="PWS34048.1"/>
    <property type="molecule type" value="Genomic_DNA"/>
</dbReference>
<dbReference type="OrthoDB" id="7260461at2"/>
<evidence type="ECO:0000313" key="2">
    <source>
        <dbReference type="Proteomes" id="UP000245765"/>
    </source>
</evidence>
<name>A0A317F944_9PROT</name>
<dbReference type="RefSeq" id="WP_109873710.1">
    <property type="nucleotide sequence ID" value="NZ_QGNA01000009.1"/>
</dbReference>
<protein>
    <submittedName>
        <fullName evidence="1">Uncharacterized protein</fullName>
    </submittedName>
</protein>
<dbReference type="AlphaFoldDB" id="A0A317F944"/>
<accession>A0A317F944</accession>
<gene>
    <name evidence="1" type="ORF">DFH01_27360</name>
</gene>
<comment type="caution">
    <text evidence="1">The sequence shown here is derived from an EMBL/GenBank/DDBJ whole genome shotgun (WGS) entry which is preliminary data.</text>
</comment>
<keyword evidence="2" id="KW-1185">Reference proteome</keyword>
<reference evidence="2" key="1">
    <citation type="submission" date="2018-05" db="EMBL/GenBank/DDBJ databases">
        <authorList>
            <person name="Du Z."/>
            <person name="Wang X."/>
        </authorList>
    </citation>
    <scope>NUCLEOTIDE SEQUENCE [LARGE SCALE GENOMIC DNA]</scope>
    <source>
        <strain evidence="2">CQN31</strain>
    </source>
</reference>
<dbReference type="Proteomes" id="UP000245765">
    <property type="component" value="Unassembled WGS sequence"/>
</dbReference>
<proteinExistence type="predicted"/>
<sequence length="402" mass="39718">MSVIALPALLGVHAALSPTPPQQGVLVANGAIHPPLALLRAQVNSRATGLGADDTTIQLFAADVPRFVGSAARLLVEGQRTNDMPSPLAFGAGSGWTVLSGGTGSAPVVTPDYGAIAAPDGSFTATRLQLDKGAGTASTDQSGLTRNTTTNAARFVWARTLAGTATVQIGTSSTSAALQTTVDTIWRRLGFSGGGGAHRIMLNGAAGSSASADLLVWGASNEPNGTFASSLVLPAPGLTQASTRGADLVAASLATLGIGGNGACTVLWSGRLPQLATGSVQTIIQMDDGTNTLRWVLDNQPTGSSMRLYGTGTATASTGLATAGAMMRMGVAFDGAGRAAASLNGATPGIATGGPAAGLTTLRLGTNAAGGLGMFGETAFLQVLPAVLDDAALQSAVAALPG</sequence>
<evidence type="ECO:0000313" key="1">
    <source>
        <dbReference type="EMBL" id="PWS34048.1"/>
    </source>
</evidence>